<dbReference type="PANTHER" id="PTHR43214">
    <property type="entry name" value="TWO-COMPONENT RESPONSE REGULATOR"/>
    <property type="match status" value="1"/>
</dbReference>
<protein>
    <recommendedName>
        <fullName evidence="3">Response regulatory domain-containing protein</fullName>
    </recommendedName>
</protein>
<accession>A0A6J4S2S8</accession>
<organism evidence="4">
    <name type="scientific">uncultured Rubrobacteraceae bacterium</name>
    <dbReference type="NCBI Taxonomy" id="349277"/>
    <lineage>
        <taxon>Bacteria</taxon>
        <taxon>Bacillati</taxon>
        <taxon>Actinomycetota</taxon>
        <taxon>Rubrobacteria</taxon>
        <taxon>Rubrobacterales</taxon>
        <taxon>Rubrobacteraceae</taxon>
        <taxon>environmental samples</taxon>
    </lineage>
</organism>
<dbReference type="PROSITE" id="PS50110">
    <property type="entry name" value="RESPONSE_REGULATORY"/>
    <property type="match status" value="1"/>
</dbReference>
<dbReference type="SMART" id="SM00448">
    <property type="entry name" value="REC"/>
    <property type="match status" value="1"/>
</dbReference>
<dbReference type="InterPro" id="IPR058245">
    <property type="entry name" value="NreC/VraR/RcsB-like_REC"/>
</dbReference>
<sequence>MTEGFARPVRVMLVEDHAAFRRAIAMLVDLEPDLEVVAQAGSLDGARRHAASVGFDVAVMDLGLPDGDGVDLIRELRRVASGAALLILSNSLDPTNLKRATDAGADEVLPKIASPTEVVDAIRRLGSG</sequence>
<feature type="domain" description="Response regulatory" evidence="3">
    <location>
        <begin position="10"/>
        <end position="126"/>
    </location>
</feature>
<dbReference type="EMBL" id="CADCVI010000201">
    <property type="protein sequence ID" value="CAA9484868.1"/>
    <property type="molecule type" value="Genomic_DNA"/>
</dbReference>
<evidence type="ECO:0000313" key="4">
    <source>
        <dbReference type="EMBL" id="CAA9484868.1"/>
    </source>
</evidence>
<evidence type="ECO:0000259" key="3">
    <source>
        <dbReference type="PROSITE" id="PS50110"/>
    </source>
</evidence>
<keyword evidence="2" id="KW-0597">Phosphoprotein</keyword>
<dbReference type="PANTHER" id="PTHR43214:SF42">
    <property type="entry name" value="TRANSCRIPTIONAL REGULATORY PROTEIN DESR"/>
    <property type="match status" value="1"/>
</dbReference>
<dbReference type="AlphaFoldDB" id="A0A6J4S2S8"/>
<proteinExistence type="predicted"/>
<dbReference type="InterPro" id="IPR011006">
    <property type="entry name" value="CheY-like_superfamily"/>
</dbReference>
<keyword evidence="1" id="KW-0238">DNA-binding</keyword>
<dbReference type="InterPro" id="IPR001789">
    <property type="entry name" value="Sig_transdc_resp-reg_receiver"/>
</dbReference>
<dbReference type="Pfam" id="PF00072">
    <property type="entry name" value="Response_reg"/>
    <property type="match status" value="1"/>
</dbReference>
<reference evidence="4" key="1">
    <citation type="submission" date="2020-02" db="EMBL/GenBank/DDBJ databases">
        <authorList>
            <person name="Meier V. D."/>
        </authorList>
    </citation>
    <scope>NUCLEOTIDE SEQUENCE</scope>
    <source>
        <strain evidence="4">AVDCRST_MAG25</strain>
    </source>
</reference>
<evidence type="ECO:0000256" key="1">
    <source>
        <dbReference type="ARBA" id="ARBA00023125"/>
    </source>
</evidence>
<feature type="modified residue" description="4-aspartylphosphate" evidence="2">
    <location>
        <position position="61"/>
    </location>
</feature>
<dbReference type="GO" id="GO:0000160">
    <property type="term" value="P:phosphorelay signal transduction system"/>
    <property type="evidence" value="ECO:0007669"/>
    <property type="project" value="InterPro"/>
</dbReference>
<dbReference type="CDD" id="cd17535">
    <property type="entry name" value="REC_NarL-like"/>
    <property type="match status" value="1"/>
</dbReference>
<name>A0A6J4S2S8_9ACTN</name>
<dbReference type="Gene3D" id="3.40.50.2300">
    <property type="match status" value="1"/>
</dbReference>
<gene>
    <name evidence="4" type="ORF">AVDCRST_MAG25-3010</name>
</gene>
<dbReference type="GO" id="GO:0003677">
    <property type="term" value="F:DNA binding"/>
    <property type="evidence" value="ECO:0007669"/>
    <property type="project" value="UniProtKB-KW"/>
</dbReference>
<dbReference type="InterPro" id="IPR039420">
    <property type="entry name" value="WalR-like"/>
</dbReference>
<dbReference type="SUPFAM" id="SSF52172">
    <property type="entry name" value="CheY-like"/>
    <property type="match status" value="1"/>
</dbReference>
<evidence type="ECO:0000256" key="2">
    <source>
        <dbReference type="PROSITE-ProRule" id="PRU00169"/>
    </source>
</evidence>